<keyword evidence="8" id="KW-0539">Nucleus</keyword>
<feature type="domain" description="AXH" evidence="10">
    <location>
        <begin position="165"/>
        <end position="331"/>
    </location>
</feature>
<dbReference type="SUPFAM" id="SSF102031">
    <property type="entry name" value="AXH domain"/>
    <property type="match status" value="1"/>
</dbReference>
<feature type="non-terminal residue" evidence="11">
    <location>
        <position position="556"/>
    </location>
</feature>
<proteinExistence type="predicted"/>
<reference evidence="11" key="1">
    <citation type="journal article" date="2004" name="Nature">
        <title>Genome duplication in the teleost fish Tetraodon nigroviridis reveals the early vertebrate proto-karyotype.</title>
        <authorList>
            <person name="Jaillon O."/>
            <person name="Aury J.-M."/>
            <person name="Brunet F."/>
            <person name="Petit J.-L."/>
            <person name="Stange-Thomann N."/>
            <person name="Mauceli E."/>
            <person name="Bouneau L."/>
            <person name="Fischer C."/>
            <person name="Ozouf-Costaz C."/>
            <person name="Bernot A."/>
            <person name="Nicaud S."/>
            <person name="Jaffe D."/>
            <person name="Fisher S."/>
            <person name="Lutfalla G."/>
            <person name="Dossat C."/>
            <person name="Segurens B."/>
            <person name="Dasilva C."/>
            <person name="Salanoubat M."/>
            <person name="Levy M."/>
            <person name="Boudet N."/>
            <person name="Castellano S."/>
            <person name="Anthouard V."/>
            <person name="Jubin C."/>
            <person name="Castelli V."/>
            <person name="Katinka M."/>
            <person name="Vacherie B."/>
            <person name="Biemont C."/>
            <person name="Skalli Z."/>
            <person name="Cattolico L."/>
            <person name="Poulain J."/>
            <person name="De Berardinis V."/>
            <person name="Cruaud C."/>
            <person name="Duprat S."/>
            <person name="Brottier P."/>
            <person name="Coutanceau J.-P."/>
            <person name="Gouzy J."/>
            <person name="Parra G."/>
            <person name="Lardier G."/>
            <person name="Chapple C."/>
            <person name="McKernan K.J."/>
            <person name="McEwan P."/>
            <person name="Bosak S."/>
            <person name="Kellis M."/>
            <person name="Volff J.-N."/>
            <person name="Guigo R."/>
            <person name="Zody M.C."/>
            <person name="Mesirov J."/>
            <person name="Lindblad-Toh K."/>
            <person name="Birren B."/>
            <person name="Nusbaum C."/>
            <person name="Kahn D."/>
            <person name="Robinson-Rechavi M."/>
            <person name="Laudet V."/>
            <person name="Schachter V."/>
            <person name="Quetier F."/>
            <person name="Saurin W."/>
            <person name="Scarpelli C."/>
            <person name="Wincker P."/>
            <person name="Lander E.S."/>
            <person name="Weissenbach J."/>
            <person name="Roest Crollius H."/>
        </authorList>
    </citation>
    <scope>NUCLEOTIDE SEQUENCE [LARGE SCALE GENOMIC DNA]</scope>
</reference>
<reference evidence="11" key="2">
    <citation type="submission" date="2004-02" db="EMBL/GenBank/DDBJ databases">
        <authorList>
            <consortium name="Genoscope"/>
            <consortium name="Whitehead Institute Centre for Genome Research"/>
        </authorList>
    </citation>
    <scope>NUCLEOTIDE SEQUENCE</scope>
</reference>
<dbReference type="GO" id="GO:0000978">
    <property type="term" value="F:RNA polymerase II cis-regulatory region sequence-specific DNA binding"/>
    <property type="evidence" value="ECO:0007669"/>
    <property type="project" value="TreeGrafter"/>
</dbReference>
<evidence type="ECO:0000256" key="4">
    <source>
        <dbReference type="ARBA" id="ARBA00022843"/>
    </source>
</evidence>
<feature type="compositionally biased region" description="Basic and acidic residues" evidence="9">
    <location>
        <begin position="503"/>
        <end position="515"/>
    </location>
</feature>
<evidence type="ECO:0000256" key="1">
    <source>
        <dbReference type="ARBA" id="ARBA00004123"/>
    </source>
</evidence>
<dbReference type="SUPFAM" id="SSF47095">
    <property type="entry name" value="HMG-box"/>
    <property type="match status" value="1"/>
</dbReference>
<keyword evidence="6" id="KW-0238">DNA-binding</keyword>
<keyword evidence="2" id="KW-0678">Repressor</keyword>
<dbReference type="Gene3D" id="1.10.30.10">
    <property type="entry name" value="High mobility group box domain"/>
    <property type="match status" value="1"/>
</dbReference>
<feature type="region of interest" description="Disordered" evidence="9">
    <location>
        <begin position="365"/>
        <end position="401"/>
    </location>
</feature>
<evidence type="ECO:0000256" key="7">
    <source>
        <dbReference type="ARBA" id="ARBA00023163"/>
    </source>
</evidence>
<evidence type="ECO:0000259" key="10">
    <source>
        <dbReference type="PROSITE" id="PS51148"/>
    </source>
</evidence>
<dbReference type="GO" id="GO:0000981">
    <property type="term" value="F:DNA-binding transcription factor activity, RNA polymerase II-specific"/>
    <property type="evidence" value="ECO:0007669"/>
    <property type="project" value="TreeGrafter"/>
</dbReference>
<dbReference type="EMBL" id="CAAE01014347">
    <property type="protein sequence ID" value="CAF96275.1"/>
    <property type="molecule type" value="Genomic_DNA"/>
</dbReference>
<dbReference type="AlphaFoldDB" id="Q4SSV7"/>
<evidence type="ECO:0000256" key="9">
    <source>
        <dbReference type="SAM" id="MobiDB-lite"/>
    </source>
</evidence>
<feature type="region of interest" description="Disordered" evidence="9">
    <location>
        <begin position="1"/>
        <end position="44"/>
    </location>
</feature>
<dbReference type="InterPro" id="IPR036096">
    <property type="entry name" value="Ataxin_AXH_dom_sf"/>
</dbReference>
<dbReference type="InterPro" id="IPR003652">
    <property type="entry name" value="Ataxin_AXH_dom"/>
</dbReference>
<protein>
    <submittedName>
        <fullName evidence="11">(spotted green pufferfish) hypothetical protein</fullName>
    </submittedName>
</protein>
<comment type="subcellular location">
    <subcellularLocation>
        <location evidence="1">Nucleus</location>
    </subcellularLocation>
</comment>
<evidence type="ECO:0000256" key="8">
    <source>
        <dbReference type="ARBA" id="ARBA00023242"/>
    </source>
</evidence>
<evidence type="ECO:0000313" key="11">
    <source>
        <dbReference type="EMBL" id="CAF96275.1"/>
    </source>
</evidence>
<name>Q4SSV7_TETNG</name>
<dbReference type="PANTHER" id="PTHR15499:SF3">
    <property type="entry name" value="HMG BOX-CONTAINING PROTEIN 1"/>
    <property type="match status" value="1"/>
</dbReference>
<keyword evidence="4" id="KW-0832">Ubl conjugation</keyword>
<dbReference type="GO" id="GO:0003723">
    <property type="term" value="F:RNA binding"/>
    <property type="evidence" value="ECO:0007669"/>
    <property type="project" value="InterPro"/>
</dbReference>
<dbReference type="KEGG" id="tng:GSTEN00013244G001"/>
<dbReference type="GO" id="GO:0016055">
    <property type="term" value="P:Wnt signaling pathway"/>
    <property type="evidence" value="ECO:0007669"/>
    <property type="project" value="UniProtKB-KW"/>
</dbReference>
<dbReference type="GO" id="GO:0005634">
    <property type="term" value="C:nucleus"/>
    <property type="evidence" value="ECO:0007669"/>
    <property type="project" value="UniProtKB-SubCell"/>
</dbReference>
<dbReference type="InterPro" id="IPR036910">
    <property type="entry name" value="HMG_box_dom_sf"/>
</dbReference>
<keyword evidence="7" id="KW-0804">Transcription</keyword>
<dbReference type="InterPro" id="IPR039655">
    <property type="entry name" value="HBP1"/>
</dbReference>
<feature type="region of interest" description="Disordered" evidence="9">
    <location>
        <begin position="502"/>
        <end position="556"/>
    </location>
</feature>
<evidence type="ECO:0000256" key="2">
    <source>
        <dbReference type="ARBA" id="ARBA00022491"/>
    </source>
</evidence>
<evidence type="ECO:0000256" key="6">
    <source>
        <dbReference type="ARBA" id="ARBA00023125"/>
    </source>
</evidence>
<organism evidence="11">
    <name type="scientific">Tetraodon nigroviridis</name>
    <name type="common">Spotted green pufferfish</name>
    <name type="synonym">Chelonodon nigroviridis</name>
    <dbReference type="NCBI Taxonomy" id="99883"/>
    <lineage>
        <taxon>Eukaryota</taxon>
        <taxon>Metazoa</taxon>
        <taxon>Chordata</taxon>
        <taxon>Craniata</taxon>
        <taxon>Vertebrata</taxon>
        <taxon>Euteleostomi</taxon>
        <taxon>Actinopterygii</taxon>
        <taxon>Neopterygii</taxon>
        <taxon>Teleostei</taxon>
        <taxon>Neoteleostei</taxon>
        <taxon>Acanthomorphata</taxon>
        <taxon>Eupercaria</taxon>
        <taxon>Tetraodontiformes</taxon>
        <taxon>Tetradontoidea</taxon>
        <taxon>Tetraodontidae</taxon>
        <taxon>Tetraodon</taxon>
    </lineage>
</organism>
<evidence type="ECO:0000256" key="3">
    <source>
        <dbReference type="ARBA" id="ARBA00022687"/>
    </source>
</evidence>
<keyword evidence="3" id="KW-0879">Wnt signaling pathway</keyword>
<dbReference type="OrthoDB" id="1919336at2759"/>
<keyword evidence="5" id="KW-0805">Transcription regulation</keyword>
<dbReference type="SMART" id="SM00536">
    <property type="entry name" value="AXH"/>
    <property type="match status" value="1"/>
</dbReference>
<evidence type="ECO:0000256" key="5">
    <source>
        <dbReference type="ARBA" id="ARBA00023015"/>
    </source>
</evidence>
<comment type="caution">
    <text evidence="11">The sequence shown here is derived from an EMBL/GenBank/DDBJ whole genome shotgun (WGS) entry which is preliminary data.</text>
</comment>
<dbReference type="PANTHER" id="PTHR15499">
    <property type="entry name" value="HMG BOX-CONTAINING PROTEIN 1"/>
    <property type="match status" value="1"/>
</dbReference>
<accession>Q4SSV7</accession>
<gene>
    <name evidence="11" type="ORF">GSTENG00013244001</name>
</gene>
<dbReference type="Pfam" id="PF08517">
    <property type="entry name" value="AXH"/>
    <property type="match status" value="2"/>
</dbReference>
<sequence>DESHDLLCCNERLPSSPDAHGSDSYAEYDDLPDLQEVREEAEPAAAPVYQVDMDVSHQEQNTHAQPPDTRWLTQLAHIATGPQSPLLQERPPGRSARFLPRRRDIPSVSFTPSASLSSCSSNLHSYARPVPWSVSHPGGRCRKSSECGSAVSTRSSLSDDEDVGWNISWPPTAWHCFLKGTLVRFHGGSRMKWQDVDDLDSTEEDSADEEQSLKTFGSEGLQLVDHTEIVLSGQAVLQLTFDPGAFGRTRVTTRCQLDHPFYVKNRGGSDSGDDPAPHMVQAHSHPFFSLFFPGWSSFYPSLTVVHHGIPCYDMEVGAVCLPPGHRDAKHADNSLVFDTFRSYDFTPLDSSAVYVLSSMARRRQASRSSGERGFSRQRRVTRSSDWKPNAGPAKGDSASSRCKRPMNAFMLFAKRFRVEYTQMYPGKDNRWGPDGKQKLRLKQTIFVQLLLSACPTSPPVGQAGVLQSHLIFLPCFFFNLMFNSQEFSFFFSSSVLQSHQRPARREVEENAERRAAGLHHSGQSPRRRTEAAQPGLLETQTNQLGSGKAGHTHTHT</sequence>
<dbReference type="PROSITE" id="PS51148">
    <property type="entry name" value="AXH"/>
    <property type="match status" value="1"/>
</dbReference>